<gene>
    <name evidence="2" type="primary">LOC114341587</name>
    <name evidence="1" type="synonym">LOC114331267</name>
    <name evidence="3" type="synonym">LOC114342176</name>
    <name evidence="4" type="synonym">LOC114345431</name>
</gene>
<dbReference type="RefSeq" id="XP_028148766.1">
    <property type="nucleotide sequence ID" value="XM_028292965.1"/>
</dbReference>
<accession>A0A6P7GQ72</accession>
<proteinExistence type="predicted"/>
<evidence type="ECO:0000313" key="1">
    <source>
        <dbReference type="RefSeq" id="XP_028136578.1"/>
    </source>
</evidence>
<dbReference type="PANTHER" id="PTHR33053:SF24">
    <property type="entry name" value="TRANSPOSASE DOMAIN-CONTAINING PROTEIN"/>
    <property type="match status" value="1"/>
</dbReference>
<organism evidence="2">
    <name type="scientific">Diabrotica virgifera virgifera</name>
    <name type="common">western corn rootworm</name>
    <dbReference type="NCBI Taxonomy" id="50390"/>
    <lineage>
        <taxon>Eukaryota</taxon>
        <taxon>Metazoa</taxon>
        <taxon>Ecdysozoa</taxon>
        <taxon>Arthropoda</taxon>
        <taxon>Hexapoda</taxon>
        <taxon>Insecta</taxon>
        <taxon>Pterygota</taxon>
        <taxon>Neoptera</taxon>
        <taxon>Endopterygota</taxon>
        <taxon>Coleoptera</taxon>
        <taxon>Polyphaga</taxon>
        <taxon>Cucujiformia</taxon>
        <taxon>Chrysomeloidea</taxon>
        <taxon>Chrysomelidae</taxon>
        <taxon>Galerucinae</taxon>
        <taxon>Diabroticina</taxon>
        <taxon>Diabroticites</taxon>
        <taxon>Diabrotica</taxon>
    </lineage>
</organism>
<reference evidence="1 2" key="1">
    <citation type="submission" date="2025-04" db="UniProtKB">
        <authorList>
            <consortium name="RefSeq"/>
        </authorList>
    </citation>
    <scope>IDENTIFICATION</scope>
</reference>
<dbReference type="PANTHER" id="PTHR33053">
    <property type="entry name" value="PROTEIN, PUTATIVE-RELATED"/>
    <property type="match status" value="1"/>
</dbReference>
<evidence type="ECO:0000313" key="3">
    <source>
        <dbReference type="RefSeq" id="XP_028148766.1"/>
    </source>
</evidence>
<dbReference type="RefSeq" id="XP_028148197.1">
    <property type="nucleotide sequence ID" value="XM_028292396.1"/>
</dbReference>
<sequence>MHLIALGVVKKIVCGIWCNGRPPHKLSSRQIENISAKLVEMSGYIPSEFSRQPRTLKESKRWKATEYRQFLIYTGPVVLKDIIEKQKYQNFLMLSVSIHLLLSLTDSNNVDVIDYAEALLRKFVETVQRLYGKQIMSHNFHNLLHLADDCRKFGSLENFSNFSSENFLQSLLKQVRKHDKPLQQIIRRNYELNTNKIQFTPQNRNKEIPFQFCLEREYVGGVLIDDTTGPEFKKICFEKFALSLSLKDSCCILKDKSIIEIKNIVYCPRLHQNVVIGSEYQSKSDFFNIPCNSSNLDIFLVENLSTLKYWPISDIALKCCRMPYNNKFVVAPLLH</sequence>
<dbReference type="RefSeq" id="XP_028136578.1">
    <property type="nucleotide sequence ID" value="XM_028280777.1"/>
</dbReference>
<name>A0A6P7GQ72_DIAVI</name>
<evidence type="ECO:0000313" key="4">
    <source>
        <dbReference type="RefSeq" id="XP_028152052.1"/>
    </source>
</evidence>
<dbReference type="AlphaFoldDB" id="A0A6P7GQ72"/>
<evidence type="ECO:0000313" key="2">
    <source>
        <dbReference type="RefSeq" id="XP_028148197.1"/>
    </source>
</evidence>
<dbReference type="RefSeq" id="XP_028152052.1">
    <property type="nucleotide sequence ID" value="XM_028296251.1"/>
</dbReference>
<protein>
    <submittedName>
        <fullName evidence="1">Uncharacterized protein LOC114331267</fullName>
    </submittedName>
    <submittedName>
        <fullName evidence="2">Uncharacterized protein LOC114341587</fullName>
    </submittedName>
    <submittedName>
        <fullName evidence="3">Uncharacterized protein LOC114342176</fullName>
    </submittedName>
    <submittedName>
        <fullName evidence="4">Uncharacterized protein LOC114345431</fullName>
    </submittedName>
</protein>